<dbReference type="CDD" id="cd16279">
    <property type="entry name" value="metallo-hydrolase-like_MBL-fold"/>
    <property type="match status" value="1"/>
</dbReference>
<dbReference type="STRING" id="946362.F2UG14"/>
<dbReference type="Gene3D" id="3.60.15.10">
    <property type="entry name" value="Ribonuclease Z/Hydroxyacylglutathione hydrolase-like"/>
    <property type="match status" value="1"/>
</dbReference>
<dbReference type="KEGG" id="sre:PTSG_06517"/>
<reference evidence="2" key="1">
    <citation type="submission" date="2009-08" db="EMBL/GenBank/DDBJ databases">
        <title>Annotation of Salpingoeca rosetta.</title>
        <authorList>
            <consortium name="The Broad Institute Genome Sequencing Platform"/>
            <person name="Russ C."/>
            <person name="Cuomo C."/>
            <person name="Burger G."/>
            <person name="Gray M.W."/>
            <person name="Holland P.W.H."/>
            <person name="King N."/>
            <person name="Lang F.B.F."/>
            <person name="Roger A.J."/>
            <person name="Ruiz-Trillo I."/>
            <person name="Young S.K."/>
            <person name="Zeng Q."/>
            <person name="Gargeya S."/>
            <person name="Alvarado L."/>
            <person name="Berlin A."/>
            <person name="Chapman S.B."/>
            <person name="Chen Z."/>
            <person name="Freedman E."/>
            <person name="Gellesch M."/>
            <person name="Goldberg J."/>
            <person name="Griggs A."/>
            <person name="Gujja S."/>
            <person name="Heilman E."/>
            <person name="Heiman D."/>
            <person name="Howarth C."/>
            <person name="Mehta T."/>
            <person name="Neiman D."/>
            <person name="Pearson M."/>
            <person name="Roberts A."/>
            <person name="Saif S."/>
            <person name="Shea T."/>
            <person name="Shenoy N."/>
            <person name="Sisk P."/>
            <person name="Stolte C."/>
            <person name="Sykes S."/>
            <person name="White J."/>
            <person name="Yandava C."/>
            <person name="Haas B."/>
            <person name="Nusbaum C."/>
            <person name="Birren B."/>
        </authorList>
    </citation>
    <scope>NUCLEOTIDE SEQUENCE [LARGE SCALE GENOMIC DNA]</scope>
    <source>
        <strain evidence="2">ATCC 50818</strain>
    </source>
</reference>
<name>F2UG14_SALR5</name>
<dbReference type="OrthoDB" id="341300at2759"/>
<evidence type="ECO:0000313" key="3">
    <source>
        <dbReference type="Proteomes" id="UP000007799"/>
    </source>
</evidence>
<dbReference type="Pfam" id="PF12706">
    <property type="entry name" value="Lactamase_B_2"/>
    <property type="match status" value="2"/>
</dbReference>
<keyword evidence="3" id="KW-1185">Reference proteome</keyword>
<protein>
    <recommendedName>
        <fullName evidence="1">Metallo-beta-lactamase domain-containing protein</fullName>
    </recommendedName>
</protein>
<dbReference type="Proteomes" id="UP000007799">
    <property type="component" value="Unassembled WGS sequence"/>
</dbReference>
<accession>F2UG14</accession>
<sequence length="374" mass="41256">MCKHAHTCANMCTHVKQGSMSSPKKGPSRLVLLGTGASSSVPNLACLIRTEGPECTVCQEAARNPLSRNLRGNPSMLIQYQPSLTSNLDLVRVGNADDDGVKNILFDAGKTFASAVARFFPKLGVTGIDALVISHDHADAVLGIDDLRSVHYLTPYEDEKAGRTKYEVAKPIEAFCSDETFERMQGSVNVCLPSTSAVFPYLIPKKQIEAINAGEPKRFVSRINWHVVANLSDRDIDVDPPFSVFGLELQPVRMMHGGSYICLGFLFGPKDARIAYLSDVKVFPKPTMDLLLEANIDLMIIDSLYISEEHDTHMCLTEVVQVVRRVKPKRTVLVGMTHDFDYNTFDQALCSVVDDGEDLNIHMGYDGISFDVEL</sequence>
<evidence type="ECO:0000313" key="2">
    <source>
        <dbReference type="EMBL" id="EGD75442.1"/>
    </source>
</evidence>
<organism evidence="3">
    <name type="scientific">Salpingoeca rosetta (strain ATCC 50818 / BSB-021)</name>
    <dbReference type="NCBI Taxonomy" id="946362"/>
    <lineage>
        <taxon>Eukaryota</taxon>
        <taxon>Choanoflagellata</taxon>
        <taxon>Craspedida</taxon>
        <taxon>Salpingoecidae</taxon>
        <taxon>Salpingoeca</taxon>
    </lineage>
</organism>
<dbReference type="AlphaFoldDB" id="F2UG14"/>
<proteinExistence type="predicted"/>
<feature type="domain" description="Metallo-beta-lactamase" evidence="1">
    <location>
        <begin position="226"/>
        <end position="335"/>
    </location>
</feature>
<dbReference type="InParanoid" id="F2UG14"/>
<dbReference type="OMA" id="EFKWHII"/>
<dbReference type="InterPro" id="IPR036866">
    <property type="entry name" value="RibonucZ/Hydroxyglut_hydro"/>
</dbReference>
<dbReference type="InterPro" id="IPR001279">
    <property type="entry name" value="Metallo-B-lactamas"/>
</dbReference>
<dbReference type="GeneID" id="16072459"/>
<dbReference type="RefSeq" id="XP_004991899.1">
    <property type="nucleotide sequence ID" value="XM_004991842.1"/>
</dbReference>
<evidence type="ECO:0000259" key="1">
    <source>
        <dbReference type="Pfam" id="PF12706"/>
    </source>
</evidence>
<dbReference type="PANTHER" id="PTHR42663">
    <property type="entry name" value="HYDROLASE C777.06C-RELATED-RELATED"/>
    <property type="match status" value="1"/>
</dbReference>
<dbReference type="SUPFAM" id="SSF56281">
    <property type="entry name" value="Metallo-hydrolase/oxidoreductase"/>
    <property type="match status" value="1"/>
</dbReference>
<dbReference type="eggNOG" id="ENOG502QWBK">
    <property type="taxonomic scope" value="Eukaryota"/>
</dbReference>
<gene>
    <name evidence="2" type="ORF">PTSG_06517</name>
</gene>
<feature type="domain" description="Metallo-beta-lactamase" evidence="1">
    <location>
        <begin position="103"/>
        <end position="151"/>
    </location>
</feature>
<dbReference type="PANTHER" id="PTHR42663:SF6">
    <property type="entry name" value="HYDROLASE C777.06C-RELATED"/>
    <property type="match status" value="1"/>
</dbReference>
<dbReference type="EMBL" id="GL832972">
    <property type="protein sequence ID" value="EGD75442.1"/>
    <property type="molecule type" value="Genomic_DNA"/>
</dbReference>